<feature type="transmembrane region" description="Helical" evidence="13">
    <location>
        <begin position="39"/>
        <end position="59"/>
    </location>
</feature>
<evidence type="ECO:0000256" key="6">
    <source>
        <dbReference type="ARBA" id="ARBA00022538"/>
    </source>
</evidence>
<feature type="transmembrane region" description="Helical" evidence="13">
    <location>
        <begin position="276"/>
        <end position="296"/>
    </location>
</feature>
<evidence type="ECO:0000313" key="14">
    <source>
        <dbReference type="EMBL" id="TCK67370.1"/>
    </source>
</evidence>
<feature type="transmembrane region" description="Helical" evidence="13">
    <location>
        <begin position="137"/>
        <end position="164"/>
    </location>
</feature>
<feature type="transmembrane region" description="Helical" evidence="13">
    <location>
        <begin position="337"/>
        <end position="356"/>
    </location>
</feature>
<feature type="binding site" evidence="12">
    <location>
        <position position="330"/>
    </location>
    <ligand>
        <name>K(+)</name>
        <dbReference type="ChEBI" id="CHEBI:29103"/>
    </ligand>
</feature>
<keyword evidence="11 13" id="KW-0472">Membrane</keyword>
<dbReference type="GO" id="GO:0005886">
    <property type="term" value="C:plasma membrane"/>
    <property type="evidence" value="ECO:0007669"/>
    <property type="project" value="UniProtKB-SubCell"/>
</dbReference>
<accession>A0A4R1KS04</accession>
<feature type="transmembrane region" description="Helical" evidence="13">
    <location>
        <begin position="7"/>
        <end position="33"/>
    </location>
</feature>
<dbReference type="RefSeq" id="WP_132704433.1">
    <property type="nucleotide sequence ID" value="NZ_SMGI01000002.1"/>
</dbReference>
<keyword evidence="6" id="KW-0633">Potassium transport</keyword>
<dbReference type="PANTHER" id="PTHR32024:SF2">
    <property type="entry name" value="TRK SYSTEM POTASSIUM UPTAKE PROTEIN TRKG-RELATED"/>
    <property type="match status" value="1"/>
</dbReference>
<feature type="transmembrane region" description="Helical" evidence="13">
    <location>
        <begin position="185"/>
        <end position="208"/>
    </location>
</feature>
<comment type="subcellular location">
    <subcellularLocation>
        <location evidence="1">Cell inner membrane</location>
        <topology evidence="1">Multi-pass membrane protein</topology>
    </subcellularLocation>
</comment>
<keyword evidence="3" id="KW-0813">Transport</keyword>
<dbReference type="Pfam" id="PF02386">
    <property type="entry name" value="TrkH"/>
    <property type="match status" value="1"/>
</dbReference>
<dbReference type="OrthoDB" id="9810952at2"/>
<dbReference type="InterPro" id="IPR003445">
    <property type="entry name" value="Cat_transpt"/>
</dbReference>
<keyword evidence="12" id="KW-0479">Metal-binding</keyword>
<feature type="binding site" evidence="12">
    <location>
        <position position="221"/>
    </location>
    <ligand>
        <name>K(+)</name>
        <dbReference type="ChEBI" id="CHEBI:29103"/>
    </ligand>
</feature>
<feature type="binding site" evidence="12">
    <location>
        <position position="112"/>
    </location>
    <ligand>
        <name>K(+)</name>
        <dbReference type="ChEBI" id="CHEBI:29103"/>
    </ligand>
</feature>
<feature type="binding site" evidence="12">
    <location>
        <position position="329"/>
    </location>
    <ligand>
        <name>K(+)</name>
        <dbReference type="ChEBI" id="CHEBI:29103"/>
    </ligand>
</feature>
<comment type="caution">
    <text evidence="14">The sequence shown here is derived from an EMBL/GenBank/DDBJ whole genome shotgun (WGS) entry which is preliminary data.</text>
</comment>
<dbReference type="GO" id="GO:0046872">
    <property type="term" value="F:metal ion binding"/>
    <property type="evidence" value="ECO:0007669"/>
    <property type="project" value="UniProtKB-KW"/>
</dbReference>
<feature type="transmembrane region" description="Helical" evidence="13">
    <location>
        <begin position="71"/>
        <end position="92"/>
    </location>
</feature>
<evidence type="ECO:0000256" key="11">
    <source>
        <dbReference type="ARBA" id="ARBA00023136"/>
    </source>
</evidence>
<evidence type="ECO:0000256" key="13">
    <source>
        <dbReference type="SAM" id="Phobius"/>
    </source>
</evidence>
<sequence length="497" mass="55268">MTLNYKIIFHFLGLLLLFNGGFILIATLISFIYRDGVTLELLLSGFTILLIGAFVMFNTRNHRKELNKREGYIVVAFGWIVMSLSGTLPYMITEAIPSFTDAFFETMSGYTTTGASILNDIEVVPKGVLFWRSMTHWIGGMGIIVLAIAILPLLGIGGMQLFAAEAPGPGGDKLHPRITDTAKRLWLIYFGYTAAETILLQVAGMSFFDAINHALSTLSTGGFSTKNASVAYWNDNPAVQYIIIAFMFLAGTNFVLSYFAFKGRVQKIIKDDEFKLYFRFIFVFTIVAALIIYFRADVSQSSIDHPMVLGEFESALRHGLFQVLAIVTTTGFVTADYTMWTPFLTVFFFGLMFLGGSAGSTSGGIKVVRHLLLIKNGFLEFKRALHPNAILPVRYNQKSVSKDIVFNILGFFITYMLLFIFGALIFSMFQIDFTSAIGLSASSLGNVGPALGDFGPVNNYAALPPLGKWWASFLMLLGRLELFTVLILLTPFFWRNR</sequence>
<dbReference type="GO" id="GO:0015379">
    <property type="term" value="F:potassium:chloride symporter activity"/>
    <property type="evidence" value="ECO:0007669"/>
    <property type="project" value="InterPro"/>
</dbReference>
<evidence type="ECO:0000256" key="4">
    <source>
        <dbReference type="ARBA" id="ARBA00022475"/>
    </source>
</evidence>
<keyword evidence="10" id="KW-0406">Ion transport</keyword>
<dbReference type="Proteomes" id="UP000295714">
    <property type="component" value="Unassembled WGS sequence"/>
</dbReference>
<feature type="binding site" evidence="12">
    <location>
        <position position="113"/>
    </location>
    <ligand>
        <name>K(+)</name>
        <dbReference type="ChEBI" id="CHEBI:29103"/>
    </ligand>
</feature>
<feature type="binding site" evidence="12">
    <location>
        <position position="447"/>
    </location>
    <ligand>
        <name>K(+)</name>
        <dbReference type="ChEBI" id="CHEBI:29103"/>
    </ligand>
</feature>
<evidence type="ECO:0000256" key="8">
    <source>
        <dbReference type="ARBA" id="ARBA00022958"/>
    </source>
</evidence>
<feature type="binding site" evidence="12">
    <location>
        <position position="446"/>
    </location>
    <ligand>
        <name>K(+)</name>
        <dbReference type="ChEBI" id="CHEBI:29103"/>
    </ligand>
</feature>
<dbReference type="AlphaFoldDB" id="A0A4R1KS04"/>
<dbReference type="EMBL" id="SMGI01000002">
    <property type="protein sequence ID" value="TCK67370.1"/>
    <property type="molecule type" value="Genomic_DNA"/>
</dbReference>
<keyword evidence="9 13" id="KW-1133">Transmembrane helix</keyword>
<evidence type="ECO:0000256" key="2">
    <source>
        <dbReference type="ARBA" id="ARBA00009137"/>
    </source>
</evidence>
<keyword evidence="5" id="KW-0997">Cell inner membrane</keyword>
<evidence type="ECO:0000256" key="9">
    <source>
        <dbReference type="ARBA" id="ARBA00022989"/>
    </source>
</evidence>
<feature type="transmembrane region" description="Helical" evidence="13">
    <location>
        <begin position="469"/>
        <end position="494"/>
    </location>
</feature>
<dbReference type="InterPro" id="IPR004772">
    <property type="entry name" value="TrkH"/>
</dbReference>
<evidence type="ECO:0000313" key="15">
    <source>
        <dbReference type="Proteomes" id="UP000295714"/>
    </source>
</evidence>
<keyword evidence="8 12" id="KW-0630">Potassium</keyword>
<keyword evidence="7 13" id="KW-0812">Transmembrane</keyword>
<dbReference type="PANTHER" id="PTHR32024">
    <property type="entry name" value="TRK SYSTEM POTASSIUM UPTAKE PROTEIN TRKG-RELATED"/>
    <property type="match status" value="1"/>
</dbReference>
<protein>
    <submittedName>
        <fullName evidence="14">Trk system potassium uptake protein TrkH</fullName>
    </submittedName>
</protein>
<proteinExistence type="inferred from homology"/>
<keyword evidence="4" id="KW-1003">Cell membrane</keyword>
<name>A0A4R1KS04_9FLAO</name>
<organism evidence="14 15">
    <name type="scientific">Winogradskyella wandonensis</name>
    <dbReference type="NCBI Taxonomy" id="1442586"/>
    <lineage>
        <taxon>Bacteria</taxon>
        <taxon>Pseudomonadati</taxon>
        <taxon>Bacteroidota</taxon>
        <taxon>Flavobacteriia</taxon>
        <taxon>Flavobacteriales</taxon>
        <taxon>Flavobacteriaceae</taxon>
        <taxon>Winogradskyella</taxon>
    </lineage>
</organism>
<evidence type="ECO:0000256" key="12">
    <source>
        <dbReference type="PIRSR" id="PIRSR006247-1"/>
    </source>
</evidence>
<evidence type="ECO:0000256" key="5">
    <source>
        <dbReference type="ARBA" id="ARBA00022519"/>
    </source>
</evidence>
<feature type="transmembrane region" description="Helical" evidence="13">
    <location>
        <begin position="238"/>
        <end position="261"/>
    </location>
</feature>
<evidence type="ECO:0000256" key="3">
    <source>
        <dbReference type="ARBA" id="ARBA00022448"/>
    </source>
</evidence>
<reference evidence="14 15" key="1">
    <citation type="journal article" date="2015" name="Stand. Genomic Sci.">
        <title>Genomic Encyclopedia of Bacterial and Archaeal Type Strains, Phase III: the genomes of soil and plant-associated and newly described type strains.</title>
        <authorList>
            <person name="Whitman W.B."/>
            <person name="Woyke T."/>
            <person name="Klenk H.P."/>
            <person name="Zhou Y."/>
            <person name="Lilburn T.G."/>
            <person name="Beck B.J."/>
            <person name="De Vos P."/>
            <person name="Vandamme P."/>
            <person name="Eisen J.A."/>
            <person name="Garrity G."/>
            <person name="Hugenholtz P."/>
            <person name="Kyrpides N.C."/>
        </authorList>
    </citation>
    <scope>NUCLEOTIDE SEQUENCE [LARGE SCALE GENOMIC DNA]</scope>
    <source>
        <strain evidence="14 15">CECT 8445</strain>
    </source>
</reference>
<evidence type="ECO:0000256" key="7">
    <source>
        <dbReference type="ARBA" id="ARBA00022692"/>
    </source>
</evidence>
<evidence type="ECO:0000256" key="1">
    <source>
        <dbReference type="ARBA" id="ARBA00004429"/>
    </source>
</evidence>
<keyword evidence="15" id="KW-1185">Reference proteome</keyword>
<comment type="similarity">
    <text evidence="2">Belongs to the TrkH potassium transport family.</text>
</comment>
<feature type="transmembrane region" description="Helical" evidence="13">
    <location>
        <begin position="404"/>
        <end position="429"/>
    </location>
</feature>
<evidence type="ECO:0000256" key="10">
    <source>
        <dbReference type="ARBA" id="ARBA00023065"/>
    </source>
</evidence>
<gene>
    <name evidence="14" type="ORF">DFQ05_1144</name>
</gene>
<dbReference type="PIRSF" id="PIRSF006247">
    <property type="entry name" value="TrkH"/>
    <property type="match status" value="1"/>
</dbReference>